<reference evidence="3" key="1">
    <citation type="submission" date="2016-11" db="UniProtKB">
        <authorList>
            <consortium name="WormBaseParasite"/>
        </authorList>
    </citation>
    <scope>IDENTIFICATION</scope>
</reference>
<proteinExistence type="predicted"/>
<dbReference type="AlphaFoldDB" id="A0A1I7USX0"/>
<evidence type="ECO:0000256" key="1">
    <source>
        <dbReference type="SAM" id="MobiDB-lite"/>
    </source>
</evidence>
<dbReference type="InterPro" id="IPR015943">
    <property type="entry name" value="WD40/YVTN_repeat-like_dom_sf"/>
</dbReference>
<dbReference type="SUPFAM" id="SSF50978">
    <property type="entry name" value="WD40 repeat-like"/>
    <property type="match status" value="1"/>
</dbReference>
<protein>
    <submittedName>
        <fullName evidence="3">C2H2-type domain-containing protein</fullName>
    </submittedName>
</protein>
<dbReference type="Gene3D" id="2.130.10.10">
    <property type="entry name" value="YVTN repeat-like/Quinoprotein amine dehydrogenase"/>
    <property type="match status" value="1"/>
</dbReference>
<dbReference type="Proteomes" id="UP000095282">
    <property type="component" value="Unplaced"/>
</dbReference>
<feature type="region of interest" description="Disordered" evidence="1">
    <location>
        <begin position="821"/>
        <end position="840"/>
    </location>
</feature>
<evidence type="ECO:0000313" key="2">
    <source>
        <dbReference type="Proteomes" id="UP000095282"/>
    </source>
</evidence>
<keyword evidence="2" id="KW-1185">Reference proteome</keyword>
<dbReference type="InterPro" id="IPR036322">
    <property type="entry name" value="WD40_repeat_dom_sf"/>
</dbReference>
<dbReference type="eggNOG" id="ENOG502S87S">
    <property type="taxonomic scope" value="Eukaryota"/>
</dbReference>
<organism evidence="2 3">
    <name type="scientific">Caenorhabditis tropicalis</name>
    <dbReference type="NCBI Taxonomy" id="1561998"/>
    <lineage>
        <taxon>Eukaryota</taxon>
        <taxon>Metazoa</taxon>
        <taxon>Ecdysozoa</taxon>
        <taxon>Nematoda</taxon>
        <taxon>Chromadorea</taxon>
        <taxon>Rhabditida</taxon>
        <taxon>Rhabditina</taxon>
        <taxon>Rhabditomorpha</taxon>
        <taxon>Rhabditoidea</taxon>
        <taxon>Rhabditidae</taxon>
        <taxon>Peloderinae</taxon>
        <taxon>Caenorhabditis</taxon>
    </lineage>
</organism>
<dbReference type="WBParaSite" id="Csp11.Scaffold630.g19019.t1">
    <property type="protein sequence ID" value="Csp11.Scaffold630.g19019.t1"/>
    <property type="gene ID" value="Csp11.Scaffold630.g19019"/>
</dbReference>
<evidence type="ECO:0000313" key="3">
    <source>
        <dbReference type="WBParaSite" id="Csp11.Scaffold630.g19019.t1"/>
    </source>
</evidence>
<feature type="region of interest" description="Disordered" evidence="1">
    <location>
        <begin position="285"/>
        <end position="314"/>
    </location>
</feature>
<name>A0A1I7USX0_9PELO</name>
<accession>A0A1I7USX0</accession>
<sequence length="920" mass="103722">METRGRRSQSPPPSPAIEEKKPMLLDASGNVARFKFSFQEEPMTAVECSLKMNSFNTKEEFLATVAVEEIPLFLTKAIQGQPGEPLKCLTCDKMYASSGGFWKHFRRCNLETEEEIAAAAQEYRDSPYLWLEIPKREQEKMVLSIVGDQLNCFNSPCKKTFKTTQGLIKHLDSCIQPAYFSFFSRPEEFRKLDSKTKGKFARIAMKDTGALKCLVPDCDQEYTTPYALVYHVDRCGVEKADQPWKCYRCGYEGTGAESEKHLVECAKRVETRISEPKVDSLLLTLHNHNDTTEPSTSSSSSTSTKRRRVAGGAPRITARKDGSTLLRFRKSTVNREFNGVVSREDQRCYEESCSDVFANWKIESELIPFCDRLDRIAPSVWQPRALDKKDQFYRLFTRKSVTIRTEKAEGLQSTVPSGIRVDSRKSVVLDVPNNPDTKQATVAFCGAPINGIRVAPRKTVDGDDVICVTTFANETDLESSSSCVQFWKHRVRGEKSEMKLWFLLHIPDHGTILSMTWLQKHDTSEPERIGFVAFATSTGKVLIYRIDSTSAPEEPGSPEDVQVIQADPHLILRLPKQPEETSEEAFLNVTVKIEGDELIIPMKIDESTIPLLKIAWSAENGGSILAATTAIGSIVIWDLQEDLENPRVYIGQDWQSPPSGIAFMDKEHLVVGFREKLVKVMSIYTWEVKLEENTLKTAGTKVHTDPRIVPSFFTYQSEYVAFPFSNATGIAYVHMDMETMNLILIPTGNTHQLMCWDAAMCPPLGTLVSCGIDGRLLASASGRLLRSIHHLFFANRSIMSLKRRRVLREVQTMDEFLRQPKIEDEQQPIATSSSSEEKKAELEESLIEHGDVCQKMWLEASFDQVFEPTRVEMSCKDQRIESLNCVDVTTNAEWPVAFTGGEAGLLFAVSSRLVVKDVKF</sequence>